<name>A0AAE4AT55_9HYPH</name>
<proteinExistence type="inferred from homology"/>
<dbReference type="InterPro" id="IPR000727">
    <property type="entry name" value="T_SNARE_dom"/>
</dbReference>
<dbReference type="Proteomes" id="UP001229244">
    <property type="component" value="Unassembled WGS sequence"/>
</dbReference>
<dbReference type="InterPro" id="IPR003660">
    <property type="entry name" value="HAMP_dom"/>
</dbReference>
<dbReference type="GO" id="GO:0005886">
    <property type="term" value="C:plasma membrane"/>
    <property type="evidence" value="ECO:0007669"/>
    <property type="project" value="UniProtKB-SubCell"/>
</dbReference>
<gene>
    <name evidence="10" type="ORF">J2S73_003407</name>
</gene>
<dbReference type="Gene3D" id="6.10.340.10">
    <property type="match status" value="1"/>
</dbReference>
<dbReference type="GO" id="GO:0006935">
    <property type="term" value="P:chemotaxis"/>
    <property type="evidence" value="ECO:0007669"/>
    <property type="project" value="InterPro"/>
</dbReference>
<dbReference type="EMBL" id="JAUSUL010000003">
    <property type="protein sequence ID" value="MDQ0316931.1"/>
    <property type="molecule type" value="Genomic_DNA"/>
</dbReference>
<dbReference type="PANTHER" id="PTHR32089">
    <property type="entry name" value="METHYL-ACCEPTING CHEMOTAXIS PROTEIN MCPB"/>
    <property type="match status" value="1"/>
</dbReference>
<keyword evidence="2" id="KW-0997">Cell inner membrane</keyword>
<organism evidence="10 11">
    <name type="scientific">Amorphus orientalis</name>
    <dbReference type="NCBI Taxonomy" id="649198"/>
    <lineage>
        <taxon>Bacteria</taxon>
        <taxon>Pseudomonadati</taxon>
        <taxon>Pseudomonadota</taxon>
        <taxon>Alphaproteobacteria</taxon>
        <taxon>Hyphomicrobiales</taxon>
        <taxon>Amorphaceae</taxon>
        <taxon>Amorphus</taxon>
    </lineage>
</organism>
<evidence type="ECO:0000256" key="2">
    <source>
        <dbReference type="ARBA" id="ARBA00022519"/>
    </source>
</evidence>
<feature type="transmembrane region" description="Helical" evidence="6">
    <location>
        <begin position="184"/>
        <end position="205"/>
    </location>
</feature>
<comment type="caution">
    <text evidence="10">The sequence shown here is derived from an EMBL/GenBank/DDBJ whole genome shotgun (WGS) entry which is preliminary data.</text>
</comment>
<keyword evidence="6" id="KW-0812">Transmembrane</keyword>
<dbReference type="GO" id="GO:0007165">
    <property type="term" value="P:signal transduction"/>
    <property type="evidence" value="ECO:0007669"/>
    <property type="project" value="UniProtKB-KW"/>
</dbReference>
<dbReference type="InterPro" id="IPR004090">
    <property type="entry name" value="Chemotax_Me-accpt_rcpt"/>
</dbReference>
<dbReference type="Gene3D" id="1.10.287.950">
    <property type="entry name" value="Methyl-accepting chemotaxis protein"/>
    <property type="match status" value="1"/>
</dbReference>
<dbReference type="PROSITE" id="PS50192">
    <property type="entry name" value="T_SNARE"/>
    <property type="match status" value="1"/>
</dbReference>
<keyword evidence="2" id="KW-1003">Cell membrane</keyword>
<evidence type="ECO:0000256" key="6">
    <source>
        <dbReference type="SAM" id="Phobius"/>
    </source>
</evidence>
<evidence type="ECO:0000259" key="7">
    <source>
        <dbReference type="PROSITE" id="PS50111"/>
    </source>
</evidence>
<keyword evidence="6" id="KW-0472">Membrane</keyword>
<comment type="subcellular location">
    <subcellularLocation>
        <location evidence="1">Cell inner membrane</location>
        <topology evidence="1">Multi-pass membrane protein</topology>
    </subcellularLocation>
</comment>
<dbReference type="SMART" id="SM00283">
    <property type="entry name" value="MA"/>
    <property type="match status" value="1"/>
</dbReference>
<dbReference type="PROSITE" id="PS51257">
    <property type="entry name" value="PROKAR_LIPOPROTEIN"/>
    <property type="match status" value="1"/>
</dbReference>
<dbReference type="GO" id="GO:0004888">
    <property type="term" value="F:transmembrane signaling receptor activity"/>
    <property type="evidence" value="ECO:0007669"/>
    <property type="project" value="InterPro"/>
</dbReference>
<dbReference type="PANTHER" id="PTHR32089:SF112">
    <property type="entry name" value="LYSOZYME-LIKE PROTEIN-RELATED"/>
    <property type="match status" value="1"/>
</dbReference>
<sequence>MKISGKIYSIVAVLGLTTVSACGTGLYGVSATMHANEIIRNDNVRAFDIERVDKYVTGLVKEGMGAYALASPAEARDLAEEATTWLAHIDTAFEEFETRSVNRDPGVTERLKEALLAFEAVQRNVIATARAGTPQAAHELANAPQAKAAEQSVMSALHAAEDRIEEEILAERADLETFQIRMELFLTVVIGAALAVGVALAVWIGTYRLSRPLQRLTRSLGLISEGNLSVETDRHRPKDEIGAIWNATDKLLVSLQEAENLRADHATQKERAEAEKRAAMHALADAFDAEVSGVVRSVSAAVVQLEQSASTMSASADQTLQQSTVVAAASEQAATNVQTVASAAEELAASVREISSQVAQAATISGNASDQAEGTARLVRGLAASAERIGKVVQLITDIAAQTNLLALNATIEAARAGEAGKGFAVVAMEVKTLAEQTSKATGEITAQIADVQSATEEVVRAIGDIAGTIKEIDEVSSSIASSVEEQGAATSEIAQNAQQAAQGTQEVSSNIVSVSTAANDTGRVSTEIVHAASDLSRQAGNLRTQVDAFIERVRAA</sequence>
<feature type="domain" description="Methyl-accepting transducer" evidence="7">
    <location>
        <begin position="301"/>
        <end position="537"/>
    </location>
</feature>
<dbReference type="PRINTS" id="PR00260">
    <property type="entry name" value="CHEMTRNSDUCR"/>
</dbReference>
<keyword evidence="11" id="KW-1185">Reference proteome</keyword>
<comment type="similarity">
    <text evidence="4">Belongs to the methyl-accepting chemotaxis (MCP) protein family.</text>
</comment>
<dbReference type="SUPFAM" id="SSF58104">
    <property type="entry name" value="Methyl-accepting chemotaxis protein (MCP) signaling domain"/>
    <property type="match status" value="1"/>
</dbReference>
<evidence type="ECO:0000256" key="5">
    <source>
        <dbReference type="PROSITE-ProRule" id="PRU00284"/>
    </source>
</evidence>
<feature type="domain" description="T-SNARE coiled-coil homology" evidence="8">
    <location>
        <begin position="453"/>
        <end position="515"/>
    </location>
</feature>
<dbReference type="PROSITE" id="PS50885">
    <property type="entry name" value="HAMP"/>
    <property type="match status" value="1"/>
</dbReference>
<keyword evidence="3 5" id="KW-0807">Transducer</keyword>
<evidence type="ECO:0000256" key="1">
    <source>
        <dbReference type="ARBA" id="ARBA00004429"/>
    </source>
</evidence>
<dbReference type="PROSITE" id="PS50111">
    <property type="entry name" value="CHEMOTAXIS_TRANSDUC_2"/>
    <property type="match status" value="1"/>
</dbReference>
<evidence type="ECO:0000256" key="3">
    <source>
        <dbReference type="ARBA" id="ARBA00023224"/>
    </source>
</evidence>
<evidence type="ECO:0000259" key="8">
    <source>
        <dbReference type="PROSITE" id="PS50192"/>
    </source>
</evidence>
<evidence type="ECO:0000256" key="4">
    <source>
        <dbReference type="ARBA" id="ARBA00029447"/>
    </source>
</evidence>
<evidence type="ECO:0000313" key="11">
    <source>
        <dbReference type="Proteomes" id="UP001229244"/>
    </source>
</evidence>
<accession>A0AAE4AT55</accession>
<reference evidence="10" key="1">
    <citation type="submission" date="2023-07" db="EMBL/GenBank/DDBJ databases">
        <title>Genomic Encyclopedia of Type Strains, Phase IV (KMG-IV): sequencing the most valuable type-strain genomes for metagenomic binning, comparative biology and taxonomic classification.</title>
        <authorList>
            <person name="Goeker M."/>
        </authorList>
    </citation>
    <scope>NUCLEOTIDE SEQUENCE</scope>
    <source>
        <strain evidence="10">DSM 21202</strain>
    </source>
</reference>
<dbReference type="CDD" id="cd06225">
    <property type="entry name" value="HAMP"/>
    <property type="match status" value="1"/>
</dbReference>
<evidence type="ECO:0000259" key="9">
    <source>
        <dbReference type="PROSITE" id="PS50885"/>
    </source>
</evidence>
<keyword evidence="6" id="KW-1133">Transmembrane helix</keyword>
<dbReference type="AlphaFoldDB" id="A0AAE4AT55"/>
<dbReference type="RefSeq" id="WP_306886806.1">
    <property type="nucleotide sequence ID" value="NZ_JAUSUL010000003.1"/>
</dbReference>
<protein>
    <submittedName>
        <fullName evidence="10">Methyl-accepting chemotaxis protein</fullName>
    </submittedName>
</protein>
<dbReference type="Pfam" id="PF00015">
    <property type="entry name" value="MCPsignal"/>
    <property type="match status" value="1"/>
</dbReference>
<dbReference type="InterPro" id="IPR004089">
    <property type="entry name" value="MCPsignal_dom"/>
</dbReference>
<evidence type="ECO:0000313" key="10">
    <source>
        <dbReference type="EMBL" id="MDQ0316931.1"/>
    </source>
</evidence>
<feature type="domain" description="HAMP" evidence="9">
    <location>
        <begin position="207"/>
        <end position="260"/>
    </location>
</feature>